<dbReference type="AlphaFoldDB" id="A0A7R6Q0B4"/>
<evidence type="ECO:0000313" key="2">
    <source>
        <dbReference type="Proteomes" id="UP000595564"/>
    </source>
</evidence>
<evidence type="ECO:0008006" key="3">
    <source>
        <dbReference type="Google" id="ProtNLM"/>
    </source>
</evidence>
<dbReference type="RefSeq" id="WP_201327450.1">
    <property type="nucleotide sequence ID" value="NZ_AP017470.1"/>
</dbReference>
<dbReference type="KEGG" id="thyd:TTHT_1669"/>
<gene>
    <name evidence="1" type="ORF">TTHT_1669</name>
</gene>
<keyword evidence="2" id="KW-1185">Reference proteome</keyword>
<evidence type="ECO:0000313" key="1">
    <source>
        <dbReference type="EMBL" id="BBB33148.1"/>
    </source>
</evidence>
<sequence length="181" mass="21246">MKKIAFLLFFVFAVNSFSITIKGSIMDEEGKPIVDTPVFLVMKKVKFSLKKFKLIEVDSKVVQTKTNQDGLYKIDVEIDQYFNKFFVDFVGDGFCYAKYKKPEPEDITKLVDKGIDIVVNRVFKFNKRWKDVKLVLDIIGKDSPYYKVLKEYGFPDERVKLEDGTEKWKYYDINKEIIIGE</sequence>
<name>A0A7R6Q0B4_9BACT</name>
<reference evidence="1 2" key="1">
    <citation type="journal article" date="2012" name="Extremophiles">
        <title>Thermotomaculum hydrothermale gen. nov., sp. nov., a novel heterotrophic thermophile within the phylum Acidobacteria from a deep-sea hydrothermal vent chimney in the Southern Okinawa Trough.</title>
        <authorList>
            <person name="Izumi H."/>
            <person name="Nunoura T."/>
            <person name="Miyazaki M."/>
            <person name="Mino S."/>
            <person name="Toki T."/>
            <person name="Takai K."/>
            <person name="Sako Y."/>
            <person name="Sawabe T."/>
            <person name="Nakagawa S."/>
        </authorList>
    </citation>
    <scope>NUCLEOTIDE SEQUENCE [LARGE SCALE GENOMIC DNA]</scope>
    <source>
        <strain evidence="1 2">AC55</strain>
    </source>
</reference>
<accession>A0A7R6Q0B4</accession>
<proteinExistence type="predicted"/>
<dbReference type="Proteomes" id="UP000595564">
    <property type="component" value="Chromosome"/>
</dbReference>
<organism evidence="1 2">
    <name type="scientific">Thermotomaculum hydrothermale</name>
    <dbReference type="NCBI Taxonomy" id="981385"/>
    <lineage>
        <taxon>Bacteria</taxon>
        <taxon>Pseudomonadati</taxon>
        <taxon>Acidobacteriota</taxon>
        <taxon>Holophagae</taxon>
        <taxon>Thermotomaculales</taxon>
        <taxon>Thermotomaculaceae</taxon>
        <taxon>Thermotomaculum</taxon>
    </lineage>
</organism>
<dbReference type="EMBL" id="AP017470">
    <property type="protein sequence ID" value="BBB33148.1"/>
    <property type="molecule type" value="Genomic_DNA"/>
</dbReference>
<protein>
    <recommendedName>
        <fullName evidence="3">Carboxypeptidase regulatory-like domain-containing protein</fullName>
    </recommendedName>
</protein>